<dbReference type="InterPro" id="IPR029058">
    <property type="entry name" value="AB_hydrolase_fold"/>
</dbReference>
<dbReference type="EMBL" id="CP012677">
    <property type="protein sequence ID" value="ALE93972.1"/>
    <property type="molecule type" value="Genomic_DNA"/>
</dbReference>
<evidence type="ECO:0000259" key="1">
    <source>
        <dbReference type="Pfam" id="PF00561"/>
    </source>
</evidence>
<organism evidence="2 3">
    <name type="scientific">Arthrobacter alpinus</name>
    <dbReference type="NCBI Taxonomy" id="656366"/>
    <lineage>
        <taxon>Bacteria</taxon>
        <taxon>Bacillati</taxon>
        <taxon>Actinomycetota</taxon>
        <taxon>Actinomycetes</taxon>
        <taxon>Micrococcales</taxon>
        <taxon>Micrococcaceae</taxon>
        <taxon>Arthrobacter</taxon>
    </lineage>
</organism>
<dbReference type="KEGG" id="aaq:AOC05_03925"/>
<dbReference type="Pfam" id="PF00561">
    <property type="entry name" value="Abhydrolase_1"/>
    <property type="match status" value="1"/>
</dbReference>
<dbReference type="PATRIC" id="fig|656366.3.peg.856"/>
<dbReference type="SUPFAM" id="SSF53474">
    <property type="entry name" value="alpha/beta-Hydrolases"/>
    <property type="match status" value="1"/>
</dbReference>
<dbReference type="PANTHER" id="PTHR43433:SF5">
    <property type="entry name" value="AB HYDROLASE-1 DOMAIN-CONTAINING PROTEIN"/>
    <property type="match status" value="1"/>
</dbReference>
<gene>
    <name evidence="2" type="ORF">AOC05_03925</name>
</gene>
<dbReference type="Gene3D" id="3.40.50.1820">
    <property type="entry name" value="alpha/beta hydrolase"/>
    <property type="match status" value="1"/>
</dbReference>
<protein>
    <recommendedName>
        <fullName evidence="1">AB hydrolase-1 domain-containing protein</fullName>
    </recommendedName>
</protein>
<evidence type="ECO:0000313" key="2">
    <source>
        <dbReference type="EMBL" id="ALE93972.1"/>
    </source>
</evidence>
<evidence type="ECO:0000313" key="3">
    <source>
        <dbReference type="Proteomes" id="UP000062833"/>
    </source>
</evidence>
<dbReference type="InterPro" id="IPR000073">
    <property type="entry name" value="AB_hydrolase_1"/>
</dbReference>
<name>A0A0M4QQC6_9MICC</name>
<proteinExistence type="predicted"/>
<dbReference type="GO" id="GO:0003824">
    <property type="term" value="F:catalytic activity"/>
    <property type="evidence" value="ECO:0007669"/>
    <property type="project" value="UniProtKB-ARBA"/>
</dbReference>
<dbReference type="AlphaFoldDB" id="A0A0M4QQC6"/>
<dbReference type="InterPro" id="IPR050471">
    <property type="entry name" value="AB_hydrolase"/>
</dbReference>
<dbReference type="OrthoDB" id="9804723at2"/>
<reference evidence="3" key="1">
    <citation type="submission" date="2015-09" db="EMBL/GenBank/DDBJ databases">
        <title>Complete genome of Arthrobacter alpinus strain R3.8.</title>
        <authorList>
            <person name="See-Too W.S."/>
            <person name="Chan K.G."/>
        </authorList>
    </citation>
    <scope>NUCLEOTIDE SEQUENCE [LARGE SCALE GENOMIC DNA]</scope>
    <source>
        <strain evidence="3">R3.8</strain>
    </source>
</reference>
<dbReference type="PANTHER" id="PTHR43433">
    <property type="entry name" value="HYDROLASE, ALPHA/BETA FOLD FAMILY PROTEIN"/>
    <property type="match status" value="1"/>
</dbReference>
<dbReference type="Proteomes" id="UP000062833">
    <property type="component" value="Chromosome"/>
</dbReference>
<keyword evidence="3" id="KW-1185">Reference proteome</keyword>
<accession>A0A0M4QQC6</accession>
<sequence>MTHNPRDGVELSYDAVGEGEPILLLHGSALSRAIWRGFGYTKAFRERYRVITMDLRGHGRSGKPDTPDAYSMNTLVADALAVLDADGAPRAHVGGYSVGSRIAFSLAVTAPERLLSLTTLGGTFRIQPGSVGQLFFPEYDDALGQGGMAGFVAGWERRMGHALDPQTRSAFLANDAPALRAYLRQTEVEPAISEESVAAITVPALLMAGTRDPERLADSRRASVLMPNATLVELPGRDHGRTLVPAQPVLEVWLPFLAREASATS</sequence>
<feature type="domain" description="AB hydrolase-1" evidence="1">
    <location>
        <begin position="21"/>
        <end position="126"/>
    </location>
</feature>